<dbReference type="EMBL" id="SMKX01000088">
    <property type="protein sequence ID" value="TDD55421.1"/>
    <property type="molecule type" value="Genomic_DNA"/>
</dbReference>
<keyword evidence="3" id="KW-1185">Reference proteome</keyword>
<evidence type="ECO:0000256" key="1">
    <source>
        <dbReference type="SAM" id="Phobius"/>
    </source>
</evidence>
<evidence type="ECO:0000313" key="2">
    <source>
        <dbReference type="EMBL" id="TDD55421.1"/>
    </source>
</evidence>
<dbReference type="Proteomes" id="UP000295124">
    <property type="component" value="Unassembled WGS sequence"/>
</dbReference>
<keyword evidence="1" id="KW-0812">Transmembrane</keyword>
<gene>
    <name evidence="2" type="ORF">E1263_26075</name>
</gene>
<proteinExistence type="predicted"/>
<evidence type="ECO:0000313" key="3">
    <source>
        <dbReference type="Proteomes" id="UP000295124"/>
    </source>
</evidence>
<dbReference type="AlphaFoldDB" id="A0A4R4ZAL9"/>
<protein>
    <submittedName>
        <fullName evidence="2">Uncharacterized protein</fullName>
    </submittedName>
</protein>
<name>A0A4R4ZAL9_9ACTN</name>
<feature type="transmembrane region" description="Helical" evidence="1">
    <location>
        <begin position="31"/>
        <end position="49"/>
    </location>
</feature>
<keyword evidence="1" id="KW-0472">Membrane</keyword>
<feature type="transmembrane region" description="Helical" evidence="1">
    <location>
        <begin position="101"/>
        <end position="126"/>
    </location>
</feature>
<organism evidence="2 3">
    <name type="scientific">Kribbella antibiotica</name>
    <dbReference type="NCBI Taxonomy" id="190195"/>
    <lineage>
        <taxon>Bacteria</taxon>
        <taxon>Bacillati</taxon>
        <taxon>Actinomycetota</taxon>
        <taxon>Actinomycetes</taxon>
        <taxon>Propionibacteriales</taxon>
        <taxon>Kribbellaceae</taxon>
        <taxon>Kribbella</taxon>
    </lineage>
</organism>
<reference evidence="2 3" key="1">
    <citation type="submission" date="2019-03" db="EMBL/GenBank/DDBJ databases">
        <title>Draft genome sequences of novel Actinobacteria.</title>
        <authorList>
            <person name="Sahin N."/>
            <person name="Ay H."/>
            <person name="Saygin H."/>
        </authorList>
    </citation>
    <scope>NUCLEOTIDE SEQUENCE [LARGE SCALE GENOMIC DNA]</scope>
    <source>
        <strain evidence="2 3">JCM 13523</strain>
    </source>
</reference>
<feature type="transmembrane region" description="Helical" evidence="1">
    <location>
        <begin position="69"/>
        <end position="89"/>
    </location>
</feature>
<accession>A0A4R4ZAL9</accession>
<dbReference type="RefSeq" id="WP_132171902.1">
    <property type="nucleotide sequence ID" value="NZ_SMKX01000088.1"/>
</dbReference>
<keyword evidence="1" id="KW-1133">Transmembrane helix</keyword>
<comment type="caution">
    <text evidence="2">The sequence shown here is derived from an EMBL/GenBank/DDBJ whole genome shotgun (WGS) entry which is preliminary data.</text>
</comment>
<sequence length="136" mass="14703">MTVRRLSTLSTDTPALRQVGAHVKARPSTMYWFLMVSDLATAIWMYTVGPWLDKTSKFTATGTLGGHHVALLVIALIGFLMLATLAVVTDNFTHTTPKVALARNLACIISIVALTGLIALILMALLSRVLFGPLRP</sequence>
<dbReference type="OrthoDB" id="3830388at2"/>